<gene>
    <name evidence="2" type="ORF">GGR36_001553</name>
</gene>
<dbReference type="EMBL" id="JACIET010000001">
    <property type="protein sequence ID" value="MBB4012245.1"/>
    <property type="molecule type" value="Genomic_DNA"/>
</dbReference>
<evidence type="ECO:0000256" key="1">
    <source>
        <dbReference type="SAM" id="MobiDB-lite"/>
    </source>
</evidence>
<dbReference type="Proteomes" id="UP000561045">
    <property type="component" value="Unassembled WGS sequence"/>
</dbReference>
<evidence type="ECO:0000313" key="3">
    <source>
        <dbReference type="Proteomes" id="UP000561045"/>
    </source>
</evidence>
<comment type="caution">
    <text evidence="2">The sequence shown here is derived from an EMBL/GenBank/DDBJ whole genome shotgun (WGS) entry which is preliminary data.</text>
</comment>
<protein>
    <submittedName>
        <fullName evidence="2">Uncharacterized protein</fullName>
    </submittedName>
</protein>
<sequence length="131" mass="13817">MEPVSPLRVRGTARELTGLAANPPGEAAIGVGRLALRLGFDEKSGETRLTSSVEGSEPVVLLRWPGDRGGFRYLSSAGEWVEMWPPDMKSYEGVPSAILLETGLEDAPVIVARPPAAGSPPLPSQASVKEP</sequence>
<evidence type="ECO:0000313" key="2">
    <source>
        <dbReference type="EMBL" id="MBB4012245.1"/>
    </source>
</evidence>
<name>A0A840BGE0_9RHOO</name>
<organism evidence="2 3">
    <name type="scientific">Niveibacterium umoris</name>
    <dbReference type="NCBI Taxonomy" id="1193620"/>
    <lineage>
        <taxon>Bacteria</taxon>
        <taxon>Pseudomonadati</taxon>
        <taxon>Pseudomonadota</taxon>
        <taxon>Betaproteobacteria</taxon>
        <taxon>Rhodocyclales</taxon>
        <taxon>Rhodocyclaceae</taxon>
        <taxon>Niveibacterium</taxon>
    </lineage>
</organism>
<feature type="region of interest" description="Disordered" evidence="1">
    <location>
        <begin position="112"/>
        <end position="131"/>
    </location>
</feature>
<proteinExistence type="predicted"/>
<accession>A0A840BGE0</accession>
<reference evidence="2 3" key="1">
    <citation type="submission" date="2020-08" db="EMBL/GenBank/DDBJ databases">
        <title>Genomic Encyclopedia of Type Strains, Phase IV (KMG-IV): sequencing the most valuable type-strain genomes for metagenomic binning, comparative biology and taxonomic classification.</title>
        <authorList>
            <person name="Goeker M."/>
        </authorList>
    </citation>
    <scope>NUCLEOTIDE SEQUENCE [LARGE SCALE GENOMIC DNA]</scope>
    <source>
        <strain evidence="2 3">DSM 106739</strain>
    </source>
</reference>
<keyword evidence="3" id="KW-1185">Reference proteome</keyword>
<dbReference type="RefSeq" id="WP_242533070.1">
    <property type="nucleotide sequence ID" value="NZ_JAFGZA010000011.1"/>
</dbReference>
<dbReference type="AlphaFoldDB" id="A0A840BGE0"/>